<dbReference type="Pfam" id="PF00381">
    <property type="entry name" value="PTS-HPr"/>
    <property type="match status" value="1"/>
</dbReference>
<dbReference type="InterPro" id="IPR035895">
    <property type="entry name" value="HPr-like_sf"/>
</dbReference>
<dbReference type="SUPFAM" id="SSF55594">
    <property type="entry name" value="HPr-like"/>
    <property type="match status" value="1"/>
</dbReference>
<sequence length="108" mass="11051">MRDSPATEQATDSAELVNAVGLHARPSVKLTQLAKTFACRVEIALSADGPWVDAKSPVKVMRVKAPCGAVLHVRASGPGAAAAAQALMALVRGGFGEPSHEPADLSHG</sequence>
<dbReference type="CDD" id="cd00367">
    <property type="entry name" value="PTS-HPr_like"/>
    <property type="match status" value="1"/>
</dbReference>
<feature type="domain" description="HPr" evidence="6">
    <location>
        <begin position="9"/>
        <end position="98"/>
    </location>
</feature>
<keyword evidence="8" id="KW-1185">Reference proteome</keyword>
<evidence type="ECO:0000256" key="5">
    <source>
        <dbReference type="ARBA" id="ARBA00033055"/>
    </source>
</evidence>
<dbReference type="PRINTS" id="PR00107">
    <property type="entry name" value="PHOSPHOCPHPR"/>
</dbReference>
<accession>A0A366F5L4</accession>
<keyword evidence="3" id="KW-0813">Transport</keyword>
<dbReference type="InterPro" id="IPR001020">
    <property type="entry name" value="PTS_HPr_His_P_site"/>
</dbReference>
<keyword evidence="4" id="KW-0762">Sugar transport</keyword>
<dbReference type="PANTHER" id="PTHR33705:SF1">
    <property type="entry name" value="PHOSPHOCARRIER PROTEIN HPR"/>
    <property type="match status" value="1"/>
</dbReference>
<reference evidence="7 8" key="1">
    <citation type="submission" date="2018-06" db="EMBL/GenBank/DDBJ databases">
        <title>Genomic Encyclopedia of Type Strains, Phase IV (KMG-IV): sequencing the most valuable type-strain genomes for metagenomic binning, comparative biology and taxonomic classification.</title>
        <authorList>
            <person name="Goeker M."/>
        </authorList>
    </citation>
    <scope>NUCLEOTIDE SEQUENCE [LARGE SCALE GENOMIC DNA]</scope>
    <source>
        <strain evidence="7 8">DSM 24875</strain>
    </source>
</reference>
<name>A0A366F5L4_9HYPH</name>
<gene>
    <name evidence="7" type="ORF">DFR50_12328</name>
</gene>
<organism evidence="7 8">
    <name type="scientific">Roseiarcus fermentans</name>
    <dbReference type="NCBI Taxonomy" id="1473586"/>
    <lineage>
        <taxon>Bacteria</taxon>
        <taxon>Pseudomonadati</taxon>
        <taxon>Pseudomonadota</taxon>
        <taxon>Alphaproteobacteria</taxon>
        <taxon>Hyphomicrobiales</taxon>
        <taxon>Roseiarcaceae</taxon>
        <taxon>Roseiarcus</taxon>
    </lineage>
</organism>
<dbReference type="InterPro" id="IPR050399">
    <property type="entry name" value="HPr"/>
</dbReference>
<dbReference type="EMBL" id="QNRK01000023">
    <property type="protein sequence ID" value="RBP09059.1"/>
    <property type="molecule type" value="Genomic_DNA"/>
</dbReference>
<dbReference type="AlphaFoldDB" id="A0A366F5L4"/>
<evidence type="ECO:0000259" key="6">
    <source>
        <dbReference type="PROSITE" id="PS51350"/>
    </source>
</evidence>
<dbReference type="RefSeq" id="WP_113890998.1">
    <property type="nucleotide sequence ID" value="NZ_QNRK01000023.1"/>
</dbReference>
<dbReference type="Proteomes" id="UP000253529">
    <property type="component" value="Unassembled WGS sequence"/>
</dbReference>
<dbReference type="PROSITE" id="PS51350">
    <property type="entry name" value="PTS_HPR_DOM"/>
    <property type="match status" value="1"/>
</dbReference>
<evidence type="ECO:0000313" key="7">
    <source>
        <dbReference type="EMBL" id="RBP09059.1"/>
    </source>
</evidence>
<evidence type="ECO:0000256" key="3">
    <source>
        <dbReference type="ARBA" id="ARBA00022448"/>
    </source>
</evidence>
<evidence type="ECO:0000256" key="1">
    <source>
        <dbReference type="ARBA" id="ARBA00003681"/>
    </source>
</evidence>
<comment type="function">
    <text evidence="1">General (non sugar-specific) component of the phosphoenolpyruvate-dependent sugar phosphotransferase system (sugar PTS). This major carbohydrate active-transport system catalyzes the phosphorylation of incoming sugar substrates concomitantly with their translocation across the cell membrane. The phosphoryl group from phosphoenolpyruvate (PEP) is transferred to the phosphoryl carrier protein HPr by enzyme I. Phospho-HPr then transfers it to the PTS EIIA domain.</text>
</comment>
<comment type="caution">
    <text evidence="7">The sequence shown here is derived from an EMBL/GenBank/DDBJ whole genome shotgun (WGS) entry which is preliminary data.</text>
</comment>
<dbReference type="Gene3D" id="3.30.1340.10">
    <property type="entry name" value="HPr-like"/>
    <property type="match status" value="1"/>
</dbReference>
<dbReference type="PROSITE" id="PS00369">
    <property type="entry name" value="PTS_HPR_HIS"/>
    <property type="match status" value="1"/>
</dbReference>
<dbReference type="PANTHER" id="PTHR33705">
    <property type="entry name" value="PHOSPHOCARRIER PROTEIN HPR"/>
    <property type="match status" value="1"/>
</dbReference>
<dbReference type="InterPro" id="IPR000032">
    <property type="entry name" value="HPr-like"/>
</dbReference>
<protein>
    <recommendedName>
        <fullName evidence="2">Phosphocarrier protein HPr</fullName>
    </recommendedName>
    <alternativeName>
        <fullName evidence="5">Histidine-containing protein</fullName>
    </alternativeName>
</protein>
<dbReference type="OrthoDB" id="9807562at2"/>
<evidence type="ECO:0000256" key="2">
    <source>
        <dbReference type="ARBA" id="ARBA00020422"/>
    </source>
</evidence>
<proteinExistence type="predicted"/>
<evidence type="ECO:0000256" key="4">
    <source>
        <dbReference type="ARBA" id="ARBA00022597"/>
    </source>
</evidence>
<dbReference type="NCBIfam" id="TIGR01003">
    <property type="entry name" value="PTS_HPr_family"/>
    <property type="match status" value="1"/>
</dbReference>
<evidence type="ECO:0000313" key="8">
    <source>
        <dbReference type="Proteomes" id="UP000253529"/>
    </source>
</evidence>